<name>A0AC35TZS0_9BILA</name>
<sequence>MESMDVQESKIDSLEAFEELMELFDVTPKADDSVKDIFGEIAKQIALSKEKGALPKPLINEFPSSIERECVNLINNAVYTDFAQREELFKLRSDVTVSSFKYSKTKGLTEKQLDDFLEEDIKLNPFPSIVKLAEGDIYSACDDLLLMTKTCNLHAKDNRTKNYVMENGPKDRGGRMHAGHGGQKASFPNFKNK</sequence>
<reference evidence="2" key="1">
    <citation type="submission" date="2016-11" db="UniProtKB">
        <authorList>
            <consortium name="WormBaseParasite"/>
        </authorList>
    </citation>
    <scope>IDENTIFICATION</scope>
    <source>
        <strain evidence="2">KR3021</strain>
    </source>
</reference>
<protein>
    <submittedName>
        <fullName evidence="2">Reverse transcriptase domain-containing protein</fullName>
    </submittedName>
</protein>
<evidence type="ECO:0000313" key="2">
    <source>
        <dbReference type="WBParaSite" id="RSKR_0000626400.1"/>
    </source>
</evidence>
<dbReference type="WBParaSite" id="RSKR_0000626400.1">
    <property type="protein sequence ID" value="RSKR_0000626400.1"/>
    <property type="gene ID" value="RSKR_0000626400"/>
</dbReference>
<evidence type="ECO:0000313" key="1">
    <source>
        <dbReference type="Proteomes" id="UP000095286"/>
    </source>
</evidence>
<proteinExistence type="predicted"/>
<dbReference type="Proteomes" id="UP000095286">
    <property type="component" value="Unplaced"/>
</dbReference>
<organism evidence="1 2">
    <name type="scientific">Rhabditophanes sp. KR3021</name>
    <dbReference type="NCBI Taxonomy" id="114890"/>
    <lineage>
        <taxon>Eukaryota</taxon>
        <taxon>Metazoa</taxon>
        <taxon>Ecdysozoa</taxon>
        <taxon>Nematoda</taxon>
        <taxon>Chromadorea</taxon>
        <taxon>Rhabditida</taxon>
        <taxon>Tylenchina</taxon>
        <taxon>Panagrolaimomorpha</taxon>
        <taxon>Strongyloidoidea</taxon>
        <taxon>Alloionematidae</taxon>
        <taxon>Rhabditophanes</taxon>
    </lineage>
</organism>
<accession>A0AC35TZS0</accession>